<feature type="transmembrane region" description="Helical" evidence="1">
    <location>
        <begin position="50"/>
        <end position="75"/>
    </location>
</feature>
<dbReference type="EMBL" id="QQAH01000024">
    <property type="protein sequence ID" value="RDD79841.1"/>
    <property type="molecule type" value="Genomic_DNA"/>
</dbReference>
<name>A0A369UGZ7_9GAMM</name>
<proteinExistence type="predicted"/>
<evidence type="ECO:0000313" key="2">
    <source>
        <dbReference type="EMBL" id="RDD79841.1"/>
    </source>
</evidence>
<feature type="transmembrane region" description="Helical" evidence="1">
    <location>
        <begin position="12"/>
        <end position="38"/>
    </location>
</feature>
<keyword evidence="1" id="KW-0472">Membrane</keyword>
<comment type="caution">
    <text evidence="2">The sequence shown here is derived from an EMBL/GenBank/DDBJ whole genome shotgun (WGS) entry which is preliminary data.</text>
</comment>
<evidence type="ECO:0000313" key="3">
    <source>
        <dbReference type="Proteomes" id="UP000253782"/>
    </source>
</evidence>
<organism evidence="2 3">
    <name type="scientific">Dyella tabacisoli</name>
    <dbReference type="NCBI Taxonomy" id="2282381"/>
    <lineage>
        <taxon>Bacteria</taxon>
        <taxon>Pseudomonadati</taxon>
        <taxon>Pseudomonadota</taxon>
        <taxon>Gammaproteobacteria</taxon>
        <taxon>Lysobacterales</taxon>
        <taxon>Rhodanobacteraceae</taxon>
        <taxon>Dyella</taxon>
    </lineage>
</organism>
<evidence type="ECO:0000256" key="1">
    <source>
        <dbReference type="SAM" id="Phobius"/>
    </source>
</evidence>
<protein>
    <submittedName>
        <fullName evidence="2">Uncharacterized protein</fullName>
    </submittedName>
</protein>
<gene>
    <name evidence="2" type="ORF">DVJ77_20480</name>
</gene>
<dbReference type="AlphaFoldDB" id="A0A369UGZ7"/>
<keyword evidence="1" id="KW-0812">Transmembrane</keyword>
<keyword evidence="1" id="KW-1133">Transmembrane helix</keyword>
<reference evidence="2 3" key="1">
    <citation type="submission" date="2018-07" db="EMBL/GenBank/DDBJ databases">
        <title>Dyella tabacisoli L4-6T, whole genome shotgun sequence.</title>
        <authorList>
            <person name="Zhou X.-K."/>
            <person name="Li W.-J."/>
            <person name="Duan Y.-Q."/>
        </authorList>
    </citation>
    <scope>NUCLEOTIDE SEQUENCE [LARGE SCALE GENOMIC DNA]</scope>
    <source>
        <strain evidence="2 3">L4-6</strain>
    </source>
</reference>
<dbReference type="OrthoDB" id="10011496at2"/>
<sequence>MMIYEALADGRLGVFGLLVCWVAIGIPCVTMGAAWLRWTFLHFHEEGGSLWRYFAKVVAMIAVAAIPGLFLNLLVRGTLGYFRKKTKLSS</sequence>
<accession>A0A369UGZ7</accession>
<keyword evidence="3" id="KW-1185">Reference proteome</keyword>
<dbReference type="Proteomes" id="UP000253782">
    <property type="component" value="Unassembled WGS sequence"/>
</dbReference>